<protein>
    <submittedName>
        <fullName evidence="2">Uncharacterized protein</fullName>
    </submittedName>
</protein>
<organism evidence="2 3">
    <name type="scientific">Colocasia esculenta</name>
    <name type="common">Wild taro</name>
    <name type="synonym">Arum esculentum</name>
    <dbReference type="NCBI Taxonomy" id="4460"/>
    <lineage>
        <taxon>Eukaryota</taxon>
        <taxon>Viridiplantae</taxon>
        <taxon>Streptophyta</taxon>
        <taxon>Embryophyta</taxon>
        <taxon>Tracheophyta</taxon>
        <taxon>Spermatophyta</taxon>
        <taxon>Magnoliopsida</taxon>
        <taxon>Liliopsida</taxon>
        <taxon>Araceae</taxon>
        <taxon>Aroideae</taxon>
        <taxon>Colocasieae</taxon>
        <taxon>Colocasia</taxon>
    </lineage>
</organism>
<evidence type="ECO:0000313" key="3">
    <source>
        <dbReference type="Proteomes" id="UP000652761"/>
    </source>
</evidence>
<comment type="caution">
    <text evidence="2">The sequence shown here is derived from an EMBL/GenBank/DDBJ whole genome shotgun (WGS) entry which is preliminary data.</text>
</comment>
<accession>A0A843U9W5</accession>
<reference evidence="2" key="1">
    <citation type="submission" date="2017-07" db="EMBL/GenBank/DDBJ databases">
        <title>Taro Niue Genome Assembly and Annotation.</title>
        <authorList>
            <person name="Atibalentja N."/>
            <person name="Keating K."/>
            <person name="Fields C.J."/>
        </authorList>
    </citation>
    <scope>NUCLEOTIDE SEQUENCE</scope>
    <source>
        <strain evidence="2">Niue_2</strain>
        <tissue evidence="2">Leaf</tissue>
    </source>
</reference>
<dbReference type="Proteomes" id="UP000652761">
    <property type="component" value="Unassembled WGS sequence"/>
</dbReference>
<sequence length="36" mass="4059">MYTISYVFLNDPVSKSDLSGPQSKIEQNSVRLSPRT</sequence>
<gene>
    <name evidence="2" type="ORF">Taro_011434</name>
</gene>
<keyword evidence="3" id="KW-1185">Reference proteome</keyword>
<dbReference type="EMBL" id="NMUH01000427">
    <property type="protein sequence ID" value="MQL78986.1"/>
    <property type="molecule type" value="Genomic_DNA"/>
</dbReference>
<evidence type="ECO:0000313" key="2">
    <source>
        <dbReference type="EMBL" id="MQL78986.1"/>
    </source>
</evidence>
<proteinExistence type="predicted"/>
<name>A0A843U9W5_COLES</name>
<dbReference type="AlphaFoldDB" id="A0A843U9W5"/>
<feature type="region of interest" description="Disordered" evidence="1">
    <location>
        <begin position="12"/>
        <end position="36"/>
    </location>
</feature>
<feature type="compositionally biased region" description="Polar residues" evidence="1">
    <location>
        <begin position="16"/>
        <end position="36"/>
    </location>
</feature>
<evidence type="ECO:0000256" key="1">
    <source>
        <dbReference type="SAM" id="MobiDB-lite"/>
    </source>
</evidence>